<accession>A0ABS8THS7</accession>
<dbReference type="EMBL" id="JACEIK010001583">
    <property type="protein sequence ID" value="MCD7470556.1"/>
    <property type="molecule type" value="Genomic_DNA"/>
</dbReference>
<evidence type="ECO:0000259" key="1">
    <source>
        <dbReference type="SMART" id="SM00256"/>
    </source>
</evidence>
<dbReference type="SMART" id="SM00256">
    <property type="entry name" value="FBOX"/>
    <property type="match status" value="1"/>
</dbReference>
<dbReference type="Pfam" id="PF08268">
    <property type="entry name" value="FBA_3"/>
    <property type="match status" value="1"/>
</dbReference>
<name>A0ABS8THS7_DATST</name>
<comment type="caution">
    <text evidence="2">The sequence shown here is derived from an EMBL/GenBank/DDBJ whole genome shotgun (WGS) entry which is preliminary data.</text>
</comment>
<feature type="domain" description="F-box" evidence="1">
    <location>
        <begin position="22"/>
        <end position="63"/>
    </location>
</feature>
<dbReference type="InterPro" id="IPR001810">
    <property type="entry name" value="F-box_dom"/>
</dbReference>
<protein>
    <recommendedName>
        <fullName evidence="1">F-box domain-containing protein</fullName>
    </recommendedName>
</protein>
<dbReference type="Proteomes" id="UP000823775">
    <property type="component" value="Unassembled WGS sequence"/>
</dbReference>
<organism evidence="2 3">
    <name type="scientific">Datura stramonium</name>
    <name type="common">Jimsonweed</name>
    <name type="synonym">Common thornapple</name>
    <dbReference type="NCBI Taxonomy" id="4076"/>
    <lineage>
        <taxon>Eukaryota</taxon>
        <taxon>Viridiplantae</taxon>
        <taxon>Streptophyta</taxon>
        <taxon>Embryophyta</taxon>
        <taxon>Tracheophyta</taxon>
        <taxon>Spermatophyta</taxon>
        <taxon>Magnoliopsida</taxon>
        <taxon>eudicotyledons</taxon>
        <taxon>Gunneridae</taxon>
        <taxon>Pentapetalae</taxon>
        <taxon>asterids</taxon>
        <taxon>lamiids</taxon>
        <taxon>Solanales</taxon>
        <taxon>Solanaceae</taxon>
        <taxon>Solanoideae</taxon>
        <taxon>Datureae</taxon>
        <taxon>Datura</taxon>
    </lineage>
</organism>
<evidence type="ECO:0000313" key="3">
    <source>
        <dbReference type="Proteomes" id="UP000823775"/>
    </source>
</evidence>
<dbReference type="SUPFAM" id="SSF81383">
    <property type="entry name" value="F-box domain"/>
    <property type="match status" value="1"/>
</dbReference>
<dbReference type="PANTHER" id="PTHR31111:SF87">
    <property type="entry name" value="F-BOX DOMAIN-CONTAINING PROTEIN"/>
    <property type="match status" value="1"/>
</dbReference>
<dbReference type="Gene3D" id="1.20.1280.50">
    <property type="match status" value="1"/>
</dbReference>
<dbReference type="Pfam" id="PF12937">
    <property type="entry name" value="F-box-like"/>
    <property type="match status" value="1"/>
</dbReference>
<evidence type="ECO:0000313" key="2">
    <source>
        <dbReference type="EMBL" id="MCD7470556.1"/>
    </source>
</evidence>
<dbReference type="InterPro" id="IPR017451">
    <property type="entry name" value="F-box-assoc_interact_dom"/>
</dbReference>
<gene>
    <name evidence="2" type="ORF">HAX54_010519</name>
</gene>
<proteinExistence type="predicted"/>
<sequence>MAVAIRPKQRQKVVATAGNSHIPHEIVFAILTRVPSAKSLLRFCCVSKSFRSLISQPSFIEAHHKGSLNHLLVTFPYNSCETFITSDLEHKKNDDPLVFSLFNYLNKPCFSKFNNLESINGLFCLWNDHGNVAICNPFTKQHVFLPGPIEKVDERIVLTCCSLGFDPTTKKHKILWAQRTSKETERRYWNIFTLGVDTSWREIQCSFRFFPIRDNCVHIDGVIYSINYYEYGQDDYHIGAFNVGEENFRMIAFPPGISTFLSTIVEIKGEVAILHHEHIKRDGKILMYVLNNGSCEKTICVKKQIIELPPKLYNIKETFMHCRFTSTLKGEIVLIPSFKFNSSIMELRYSFLYFYDMEKKEWIKFKLCGIGIRNFLEVRNGVWCNVAENIWSLK</sequence>
<dbReference type="PANTHER" id="PTHR31111">
    <property type="entry name" value="BNAA05G37150D PROTEIN-RELATED"/>
    <property type="match status" value="1"/>
</dbReference>
<dbReference type="InterPro" id="IPR013187">
    <property type="entry name" value="F-box-assoc_dom_typ3"/>
</dbReference>
<dbReference type="NCBIfam" id="TIGR01640">
    <property type="entry name" value="F_box_assoc_1"/>
    <property type="match status" value="1"/>
</dbReference>
<dbReference type="InterPro" id="IPR036047">
    <property type="entry name" value="F-box-like_dom_sf"/>
</dbReference>
<reference evidence="2 3" key="1">
    <citation type="journal article" date="2021" name="BMC Genomics">
        <title>Datura genome reveals duplications of psychoactive alkaloid biosynthetic genes and high mutation rate following tissue culture.</title>
        <authorList>
            <person name="Rajewski A."/>
            <person name="Carter-House D."/>
            <person name="Stajich J."/>
            <person name="Litt A."/>
        </authorList>
    </citation>
    <scope>NUCLEOTIDE SEQUENCE [LARGE SCALE GENOMIC DNA]</scope>
    <source>
        <strain evidence="2">AR-01</strain>
    </source>
</reference>
<keyword evidence="3" id="KW-1185">Reference proteome</keyword>